<organism evidence="1 2">
    <name type="scientific">Fischerella thermalis CCMEE 5318</name>
    <dbReference type="NCBI Taxonomy" id="2019666"/>
    <lineage>
        <taxon>Bacteria</taxon>
        <taxon>Bacillati</taxon>
        <taxon>Cyanobacteriota</taxon>
        <taxon>Cyanophyceae</taxon>
        <taxon>Nostocales</taxon>
        <taxon>Hapalosiphonaceae</taxon>
        <taxon>Fischerella</taxon>
    </lineage>
</organism>
<evidence type="ECO:0000313" key="1">
    <source>
        <dbReference type="EMBL" id="PMB27530.1"/>
    </source>
</evidence>
<dbReference type="AlphaFoldDB" id="A0A2N6LP43"/>
<name>A0A2N6LP43_9CYAN</name>
<dbReference type="EMBL" id="NMQE01000030">
    <property type="protein sequence ID" value="PMB27530.1"/>
    <property type="molecule type" value="Genomic_DNA"/>
</dbReference>
<dbReference type="Proteomes" id="UP000235081">
    <property type="component" value="Unassembled WGS sequence"/>
</dbReference>
<reference evidence="1 2" key="1">
    <citation type="submission" date="2017-07" db="EMBL/GenBank/DDBJ databases">
        <title>Genomes of Fischerella (Mastigocladus) sp. strains.</title>
        <authorList>
            <person name="Miller S.R."/>
        </authorList>
    </citation>
    <scope>NUCLEOTIDE SEQUENCE [LARGE SCALE GENOMIC DNA]</scope>
    <source>
        <strain evidence="1 2">CCMEE 5318</strain>
    </source>
</reference>
<evidence type="ECO:0000313" key="2">
    <source>
        <dbReference type="Proteomes" id="UP000235081"/>
    </source>
</evidence>
<comment type="caution">
    <text evidence="1">The sequence shown here is derived from an EMBL/GenBank/DDBJ whole genome shotgun (WGS) entry which is preliminary data.</text>
</comment>
<accession>A0A2N6LP43</accession>
<proteinExistence type="predicted"/>
<sequence>MISSLLLSQFPVFAGINRRNLTGGALGIIQCSLLRGKTNVMWRVIVNHTNKPINGVKFKLVASDGETRDIVEAVIPPSTDYQTIQTLGSTKTAVTITGEAYSFSLSGVYRYWLRTPLSVQCN</sequence>
<protein>
    <submittedName>
        <fullName evidence="1">Uncharacterized protein</fullName>
    </submittedName>
</protein>
<gene>
    <name evidence="1" type="ORF">CEN46_01315</name>
</gene>